<protein>
    <recommendedName>
        <fullName evidence="5">DUF4012 domain-containing protein</fullName>
    </recommendedName>
</protein>
<evidence type="ECO:0000256" key="2">
    <source>
        <dbReference type="SAM" id="Phobius"/>
    </source>
</evidence>
<evidence type="ECO:0008006" key="5">
    <source>
        <dbReference type="Google" id="ProtNLM"/>
    </source>
</evidence>
<proteinExistence type="predicted"/>
<organism evidence="3 4">
    <name type="scientific">Pseudarthrobacter siccitolerans</name>
    <dbReference type="NCBI Taxonomy" id="861266"/>
    <lineage>
        <taxon>Bacteria</taxon>
        <taxon>Bacillati</taxon>
        <taxon>Actinomycetota</taxon>
        <taxon>Actinomycetes</taxon>
        <taxon>Micrococcales</taxon>
        <taxon>Micrococcaceae</taxon>
        <taxon>Pseudarthrobacter</taxon>
    </lineage>
</organism>
<keyword evidence="4" id="KW-1185">Reference proteome</keyword>
<accession>A0ABU0PJZ1</accession>
<evidence type="ECO:0000256" key="1">
    <source>
        <dbReference type="SAM" id="MobiDB-lite"/>
    </source>
</evidence>
<keyword evidence="2" id="KW-1133">Transmembrane helix</keyword>
<evidence type="ECO:0000313" key="3">
    <source>
        <dbReference type="EMBL" id="MDQ0674017.1"/>
    </source>
</evidence>
<keyword evidence="2" id="KW-0472">Membrane</keyword>
<comment type="caution">
    <text evidence="3">The sequence shown here is derived from an EMBL/GenBank/DDBJ whole genome shotgun (WGS) entry which is preliminary data.</text>
</comment>
<evidence type="ECO:0000313" key="4">
    <source>
        <dbReference type="Proteomes" id="UP001236806"/>
    </source>
</evidence>
<dbReference type="Pfam" id="PF13196">
    <property type="entry name" value="DUF4012"/>
    <property type="match status" value="1"/>
</dbReference>
<sequence>MDSSKQSGLFEAARPGNEGPRRRNRRLLASLSLLGIVVAVLAGVAVWLAAKASTINDELNAAAQLSSPLRESISRDDREAATGTVDEMRGHTAAAKSAADDPLWTLASAIPAIGVNFSAVAEVARSADDVVSIGLTPLVKVYSSLDWDSLLPSTSGTDLEPLKAASPSVSSAAHAVRLSSERLNQIDESQLLPQVANPLSRARNQLNEISGSLDSAASAAAVLPAMLGAEDPRSYLLMIQNNAESRASGGIPGALAVLQFDDGKLTLGSQSSASALGTMSPPLPVDGEQQQIYSVRLGKFMQDVNLTPDFPSAAKTAREMWNKGTGQNVDGVLSIDPIALGYILDATGPVGIADPELTAVIAATGLPAELTGRNVVQTLLSDVYAKIERPELQDAYFAGVAQEVFRALSNGKGDAKALLSGLTRASTEGRVHIWSAQNEEQGVISAYTLSGSVAGPSVQPAQFGVYFNDGTGAKMDYYVKRTVQIVKECPQDGYERTTVRVSATNAAPQNAAAVLPDYVTGGGAFGVPPGSVQTNIVVYGPVQANVETLSVDGTRTEFAPHIHSNRPVAVFAVRLGVGESKTMDFTFSKIVQHTEPNVVVTPTVQDVKDVTLPTLRARCS</sequence>
<dbReference type="EMBL" id="JAUSXB010000001">
    <property type="protein sequence ID" value="MDQ0674017.1"/>
    <property type="molecule type" value="Genomic_DNA"/>
</dbReference>
<feature type="transmembrane region" description="Helical" evidence="2">
    <location>
        <begin position="27"/>
        <end position="50"/>
    </location>
</feature>
<reference evidence="3 4" key="1">
    <citation type="submission" date="2023-07" db="EMBL/GenBank/DDBJ databases">
        <title>Comparative genomics of wheat-associated soil bacteria to identify genetic determinants of phenazine resistance.</title>
        <authorList>
            <person name="Mouncey N."/>
        </authorList>
    </citation>
    <scope>NUCLEOTIDE SEQUENCE [LARGE SCALE GENOMIC DNA]</scope>
    <source>
        <strain evidence="3 4">W1I3</strain>
    </source>
</reference>
<dbReference type="InterPro" id="IPR025101">
    <property type="entry name" value="DUF4012"/>
</dbReference>
<keyword evidence="2" id="KW-0812">Transmembrane</keyword>
<dbReference type="Proteomes" id="UP001236806">
    <property type="component" value="Unassembled WGS sequence"/>
</dbReference>
<gene>
    <name evidence="3" type="ORF">QFZ36_001578</name>
</gene>
<name>A0ABU0PJZ1_9MICC</name>
<dbReference type="RefSeq" id="WP_306635314.1">
    <property type="nucleotide sequence ID" value="NZ_JAUSXB010000001.1"/>
</dbReference>
<feature type="region of interest" description="Disordered" evidence="1">
    <location>
        <begin position="1"/>
        <end position="22"/>
    </location>
</feature>